<name>A0A0F9W698_9ZZZZ</name>
<dbReference type="EMBL" id="LAZR01000002">
    <property type="protein sequence ID" value="KKO11835.1"/>
    <property type="molecule type" value="Genomic_DNA"/>
</dbReference>
<evidence type="ECO:0000313" key="1">
    <source>
        <dbReference type="EMBL" id="KKO11835.1"/>
    </source>
</evidence>
<organism evidence="1">
    <name type="scientific">marine sediment metagenome</name>
    <dbReference type="NCBI Taxonomy" id="412755"/>
    <lineage>
        <taxon>unclassified sequences</taxon>
        <taxon>metagenomes</taxon>
        <taxon>ecological metagenomes</taxon>
    </lineage>
</organism>
<protein>
    <submittedName>
        <fullName evidence="1">Uncharacterized protein</fullName>
    </submittedName>
</protein>
<gene>
    <name evidence="1" type="ORF">LCGC14_0013390</name>
</gene>
<sequence>MKNKSRYKTRVGQLVVAGVISGFGVYANANDFTIESSSGTQGQFTLSNGSGFSATPAVDNTGTVAAINNVPLTASFGIPNFAFTLGNAATPTDTTYSFRVGVSITELNTNRRLEAYIGTLNLNVNNTTVTGSIPGSQDMTVLARAGSLNATTTLTNNANNGPITISGGGVSFSGSNLVNRLSPDSLFENILGEFNTGGNTYDYNIVIQQSGSTNGAAPAAEFGINNGGFTSFTPAALGGSEFDLNSDQIQNFFGGNNVYKVSGRFTTAATSSGGGGGGGGTPATQVPAETVTGTETAANNLNNAITSGTPAEAQTALGNVATSLETVANSVTGGATLSEEQTAQVQTNVQAVFNNITTLLNNVGNDEAALTTAVTTLNNTLAAMQRANVPATAAIVNSVVAAGQASARIEARRKAGLGADATPAQVAAALSTDPDALEASIRQSIRIPPTTVRTQSQQQTTVNTALSLRPQGGGASSQKVTIAVPKSELVTVSTSDCATPQPVFNAIFGFAIGPGSACLLRQSAELSFSDHRMGGTLALATEGTATVTTDDVTGILTIQLPGEAYAGYITAARAAPAEVPTGIRILRNGTAIMINNGYSMELAPVPVDTLGFALAVSQAGYSDMNFSADDGAYRIDFGGGQRFAGVFAYDNLNGKTLDFNCGGTSIVEPTIAPTDADYGFAIDCANGVRQRLLPYMDNTNFFASLQAAQIPYQVDRSTGIITSEGNGRFKPSFFISPLTAAETAFHAANKDANGVAFQAMDVNGDGRIDFKVIAPNGTQVLYGVN</sequence>
<proteinExistence type="predicted"/>
<accession>A0A0F9W698</accession>
<comment type="caution">
    <text evidence="1">The sequence shown here is derived from an EMBL/GenBank/DDBJ whole genome shotgun (WGS) entry which is preliminary data.</text>
</comment>
<dbReference type="AlphaFoldDB" id="A0A0F9W698"/>
<reference evidence="1" key="1">
    <citation type="journal article" date="2015" name="Nature">
        <title>Complex archaea that bridge the gap between prokaryotes and eukaryotes.</title>
        <authorList>
            <person name="Spang A."/>
            <person name="Saw J.H."/>
            <person name="Jorgensen S.L."/>
            <person name="Zaremba-Niedzwiedzka K."/>
            <person name="Martijn J."/>
            <person name="Lind A.E."/>
            <person name="van Eijk R."/>
            <person name="Schleper C."/>
            <person name="Guy L."/>
            <person name="Ettema T.J."/>
        </authorList>
    </citation>
    <scope>NUCLEOTIDE SEQUENCE</scope>
</reference>